<dbReference type="SUPFAM" id="SSF52540">
    <property type="entry name" value="P-loop containing nucleoside triphosphate hydrolases"/>
    <property type="match status" value="1"/>
</dbReference>
<dbReference type="InterPro" id="IPR059106">
    <property type="entry name" value="WHD_MalT"/>
</dbReference>
<dbReference type="InterPro" id="IPR027417">
    <property type="entry name" value="P-loop_NTPase"/>
</dbReference>
<evidence type="ECO:0000256" key="2">
    <source>
        <dbReference type="ARBA" id="ARBA00023125"/>
    </source>
</evidence>
<protein>
    <submittedName>
        <fullName evidence="5">ATP/maltotriose-dependent transcriptional regulator MalT</fullName>
    </submittedName>
</protein>
<dbReference type="AlphaFoldDB" id="A0A2M9BB03"/>
<dbReference type="SUPFAM" id="SSF46894">
    <property type="entry name" value="C-terminal effector domain of the bipartite response regulators"/>
    <property type="match status" value="1"/>
</dbReference>
<dbReference type="GO" id="GO:0003677">
    <property type="term" value="F:DNA binding"/>
    <property type="evidence" value="ECO:0007669"/>
    <property type="project" value="UniProtKB-KW"/>
</dbReference>
<accession>A0A2M9BB03</accession>
<dbReference type="Gene3D" id="1.10.10.10">
    <property type="entry name" value="Winged helix-like DNA-binding domain superfamily/Winged helix DNA-binding domain"/>
    <property type="match status" value="1"/>
</dbReference>
<dbReference type="Pfam" id="PF00196">
    <property type="entry name" value="GerE"/>
    <property type="match status" value="1"/>
</dbReference>
<dbReference type="Pfam" id="PF25873">
    <property type="entry name" value="WHD_MalT"/>
    <property type="match status" value="1"/>
</dbReference>
<proteinExistence type="predicted"/>
<dbReference type="Proteomes" id="UP000230161">
    <property type="component" value="Unassembled WGS sequence"/>
</dbReference>
<dbReference type="InterPro" id="IPR000792">
    <property type="entry name" value="Tscrpt_reg_LuxR_C"/>
</dbReference>
<feature type="domain" description="HTH luxR-type" evidence="4">
    <location>
        <begin position="822"/>
        <end position="887"/>
    </location>
</feature>
<dbReference type="EMBL" id="PGFB01000008">
    <property type="protein sequence ID" value="PJJ55123.1"/>
    <property type="molecule type" value="Genomic_DNA"/>
</dbReference>
<gene>
    <name evidence="5" type="ORF">CLV54_3463</name>
</gene>
<evidence type="ECO:0000313" key="5">
    <source>
        <dbReference type="EMBL" id="PJJ55123.1"/>
    </source>
</evidence>
<evidence type="ECO:0000256" key="1">
    <source>
        <dbReference type="ARBA" id="ARBA00023015"/>
    </source>
</evidence>
<sequence>MPAVRAADRRADRALGDSGIAYAPHSPKGILDRPALTALIDEAATTPLTVLRAPKGFGKTTALARWVHERSPSTPRRGVWISLGDDGIGRTEFWTLVSTALRDAGLIGVDAGLGAAPRPPDGGLPEGSWLRHTLAGALERLEEPIVIVVDDYHRVGDRMVDDDLLWLLERYRTIRFIVATRVFSVFESLTATARIGIALVDPARLRLSSAEAHQVIERLLPTLTEDERQRLVDELDGWPLALIAVAHVIGRQRVSVDDALSLVAEDVLSDELVGSLLSGTADPEFDLFVLGSALADFVTPELAAALTETPDAASLLARLEHLGFGSWSGDPADRRFEYQGLVLSSLRRRARLVFADSLAERRTRLAEWLESNGYVMDAILQHSLAQHWQNAMAVTVRHASELARADTASACRLLALVPRRDPRFEAELAVIVAVVTSAHPEATGCENTLTSRHLAESVMHALEDAEPVRRAALLFALSRAHREAERYDQARLTAERLGAALAALDTDEMEQLGDLVHFCTREIGLASLAAHRLPVAAEYLLRSSTRARSRGDDAMWLDSAGSLAYAEASLGHVTRARARVAELRSGALPVDLLTGPHAIGLRLAEAVLDLDSFAAESSIAHARWVREAATGTEFAAVASAIETASMSVGGRISAAISRAKALVSATAGAEGTPSPHTREILHSVIVDGLVMSGRVNQADEYLRSRGLRNRLVLSEARLALVERKSWQVITITEPLLRTPDASPRATADALLLRAIAAHRLARADIALSARSDALTALIGSGLRHPLMLIPRAELVTLLEWSPGGDGRAQLASLETVPDRFTAATIVQQLTRRESSVLNELFTTSRAEVIAERLFVSPNTVKSQLRSLYRKLGVSSRDEALIVAADRGLAP</sequence>
<dbReference type="PANTHER" id="PTHR44688">
    <property type="entry name" value="DNA-BINDING TRANSCRIPTIONAL ACTIVATOR DEVR_DOSR"/>
    <property type="match status" value="1"/>
</dbReference>
<dbReference type="CDD" id="cd06170">
    <property type="entry name" value="LuxR_C_like"/>
    <property type="match status" value="1"/>
</dbReference>
<dbReference type="InterPro" id="IPR016032">
    <property type="entry name" value="Sig_transdc_resp-reg_C-effctor"/>
</dbReference>
<dbReference type="PROSITE" id="PS50043">
    <property type="entry name" value="HTH_LUXR_2"/>
    <property type="match status" value="1"/>
</dbReference>
<keyword evidence="2" id="KW-0238">DNA-binding</keyword>
<keyword evidence="3" id="KW-0804">Transcription</keyword>
<evidence type="ECO:0000259" key="4">
    <source>
        <dbReference type="PROSITE" id="PS50043"/>
    </source>
</evidence>
<evidence type="ECO:0000313" key="6">
    <source>
        <dbReference type="Proteomes" id="UP000230161"/>
    </source>
</evidence>
<dbReference type="OrthoDB" id="3178268at2"/>
<dbReference type="GO" id="GO:0006355">
    <property type="term" value="P:regulation of DNA-templated transcription"/>
    <property type="evidence" value="ECO:0007669"/>
    <property type="project" value="InterPro"/>
</dbReference>
<dbReference type="PANTHER" id="PTHR44688:SF16">
    <property type="entry name" value="DNA-BINDING TRANSCRIPTIONAL ACTIVATOR DEVR_DOSR"/>
    <property type="match status" value="1"/>
</dbReference>
<keyword evidence="1" id="KW-0805">Transcription regulation</keyword>
<comment type="caution">
    <text evidence="5">The sequence shown here is derived from an EMBL/GenBank/DDBJ whole genome shotgun (WGS) entry which is preliminary data.</text>
</comment>
<reference evidence="5 6" key="1">
    <citation type="submission" date="2017-11" db="EMBL/GenBank/DDBJ databases">
        <title>Genomic Encyclopedia of Archaeal and Bacterial Type Strains, Phase II (KMG-II): From Individual Species to Whole Genera.</title>
        <authorList>
            <person name="Goeker M."/>
        </authorList>
    </citation>
    <scope>NUCLEOTIDE SEQUENCE [LARGE SCALE GENOMIC DNA]</scope>
    <source>
        <strain evidence="5 6">DSM 25625</strain>
    </source>
</reference>
<evidence type="ECO:0000256" key="3">
    <source>
        <dbReference type="ARBA" id="ARBA00023163"/>
    </source>
</evidence>
<organism evidence="5 6">
    <name type="scientific">Compostimonas suwonensis</name>
    <dbReference type="NCBI Taxonomy" id="1048394"/>
    <lineage>
        <taxon>Bacteria</taxon>
        <taxon>Bacillati</taxon>
        <taxon>Actinomycetota</taxon>
        <taxon>Actinomycetes</taxon>
        <taxon>Micrococcales</taxon>
        <taxon>Microbacteriaceae</taxon>
        <taxon>Compostimonas</taxon>
    </lineage>
</organism>
<name>A0A2M9BB03_9MICO</name>
<keyword evidence="6" id="KW-1185">Reference proteome</keyword>
<dbReference type="SMART" id="SM00421">
    <property type="entry name" value="HTH_LUXR"/>
    <property type="match status" value="1"/>
</dbReference>
<dbReference type="RefSeq" id="WP_157803054.1">
    <property type="nucleotide sequence ID" value="NZ_PGFB01000008.1"/>
</dbReference>
<dbReference type="InterPro" id="IPR036388">
    <property type="entry name" value="WH-like_DNA-bd_sf"/>
</dbReference>